<evidence type="ECO:0000313" key="2">
    <source>
        <dbReference type="EMBL" id="MBW99947.1"/>
    </source>
</evidence>
<feature type="region of interest" description="Disordered" evidence="1">
    <location>
        <begin position="68"/>
        <end position="89"/>
    </location>
</feature>
<evidence type="ECO:0000256" key="1">
    <source>
        <dbReference type="SAM" id="MobiDB-lite"/>
    </source>
</evidence>
<accession>A0A2P2K2L3</accession>
<name>A0A2P2K2L3_RHIMU</name>
<proteinExistence type="predicted"/>
<reference evidence="2" key="1">
    <citation type="submission" date="2018-02" db="EMBL/GenBank/DDBJ databases">
        <title>Rhizophora mucronata_Transcriptome.</title>
        <authorList>
            <person name="Meera S.P."/>
            <person name="Sreeshan A."/>
            <person name="Augustine A."/>
        </authorList>
    </citation>
    <scope>NUCLEOTIDE SEQUENCE</scope>
    <source>
        <tissue evidence="2">Leaf</tissue>
    </source>
</reference>
<sequence>MVYKIKNNLQWINMLNTNISNELTCTGLEAIRSPATLPPTTRPSGLTKETLIPPDLLLAPCVSVGMNDPDKESISKRPSYVTVPPEANG</sequence>
<dbReference type="EMBL" id="GGEC01019464">
    <property type="protein sequence ID" value="MBW99947.1"/>
    <property type="molecule type" value="Transcribed_RNA"/>
</dbReference>
<dbReference type="AlphaFoldDB" id="A0A2P2K2L3"/>
<organism evidence="2">
    <name type="scientific">Rhizophora mucronata</name>
    <name type="common">Asiatic mangrove</name>
    <dbReference type="NCBI Taxonomy" id="61149"/>
    <lineage>
        <taxon>Eukaryota</taxon>
        <taxon>Viridiplantae</taxon>
        <taxon>Streptophyta</taxon>
        <taxon>Embryophyta</taxon>
        <taxon>Tracheophyta</taxon>
        <taxon>Spermatophyta</taxon>
        <taxon>Magnoliopsida</taxon>
        <taxon>eudicotyledons</taxon>
        <taxon>Gunneridae</taxon>
        <taxon>Pentapetalae</taxon>
        <taxon>rosids</taxon>
        <taxon>fabids</taxon>
        <taxon>Malpighiales</taxon>
        <taxon>Rhizophoraceae</taxon>
        <taxon>Rhizophora</taxon>
    </lineage>
</organism>
<protein>
    <submittedName>
        <fullName evidence="2">Uncharacterized protein</fullName>
    </submittedName>
</protein>